<dbReference type="SUPFAM" id="SSF52283">
    <property type="entry name" value="Formate/glycerate dehydrogenase catalytic domain-like"/>
    <property type="match status" value="1"/>
</dbReference>
<feature type="domain" description="D-isomer specific 2-hydroxyacid dehydrogenase NAD-binding" evidence="4">
    <location>
        <begin position="127"/>
        <end position="302"/>
    </location>
</feature>
<name>A0ABQ8G9N0_9PEZI</name>
<keyword evidence="6" id="KW-1185">Reference proteome</keyword>
<dbReference type="Pfam" id="PF02826">
    <property type="entry name" value="2-Hacid_dh_C"/>
    <property type="match status" value="1"/>
</dbReference>
<dbReference type="InterPro" id="IPR006139">
    <property type="entry name" value="D-isomer_2_OHA_DH_cat_dom"/>
</dbReference>
<comment type="caution">
    <text evidence="5">The sequence shown here is derived from an EMBL/GenBank/DDBJ whole genome shotgun (WGS) entry which is preliminary data.</text>
</comment>
<sequence length="355" mass="39152">MYSSNSCSPKPKILLLGEPAYRGGIEEYGDQFDIDILKASSRAELLDKLPAAVVSGGPYQAVCRLGAHSFEPFDAQLFSPLLPHLRIVVTANMGYNDFDVDWMTAQNIWFCNTRHATGEATADMALFLVLAALRDTSRAEKSFREGRWRQGLGLSRDPTGLTLGIVGMGNIGTRLARKASAFNMRVRYHNRHRLPAKMEPAGVSYCQSLEELLRSSDIVSLHCPLNSGTTRLIGHAELQMMKDRSYLINTSRGAVVDDEALVQALESGKVARAGLDVFGGEPAGVHPYFMESDKVVVQPHMGGLTEGSFAKAQEECFANIRMYFDTGRPVAPVNEIRQRKDSCAPEPERWIELAL</sequence>
<dbReference type="CDD" id="cd12168">
    <property type="entry name" value="Mand_dh_like"/>
    <property type="match status" value="1"/>
</dbReference>
<evidence type="ECO:0000313" key="5">
    <source>
        <dbReference type="EMBL" id="KAH7046737.1"/>
    </source>
</evidence>
<dbReference type="PANTHER" id="PTHR10996">
    <property type="entry name" value="2-HYDROXYACID DEHYDROGENASE-RELATED"/>
    <property type="match status" value="1"/>
</dbReference>
<dbReference type="InterPro" id="IPR036291">
    <property type="entry name" value="NAD(P)-bd_dom_sf"/>
</dbReference>
<gene>
    <name evidence="5" type="ORF">B0J12DRAFT_756769</name>
</gene>
<feature type="domain" description="D-isomer specific 2-hydroxyacid dehydrogenase catalytic" evidence="3">
    <location>
        <begin position="28"/>
        <end position="334"/>
    </location>
</feature>
<keyword evidence="1 2" id="KW-0560">Oxidoreductase</keyword>
<evidence type="ECO:0000259" key="4">
    <source>
        <dbReference type="Pfam" id="PF02826"/>
    </source>
</evidence>
<dbReference type="InterPro" id="IPR029752">
    <property type="entry name" value="D-isomer_DH_CS1"/>
</dbReference>
<dbReference type="Proteomes" id="UP000774617">
    <property type="component" value="Unassembled WGS sequence"/>
</dbReference>
<dbReference type="InterPro" id="IPR050223">
    <property type="entry name" value="D-isomer_2-hydroxyacid_DH"/>
</dbReference>
<accession>A0ABQ8G9N0</accession>
<comment type="similarity">
    <text evidence="2">Belongs to the D-isomer specific 2-hydroxyacid dehydrogenase family.</text>
</comment>
<evidence type="ECO:0000256" key="2">
    <source>
        <dbReference type="RuleBase" id="RU003719"/>
    </source>
</evidence>
<dbReference type="SUPFAM" id="SSF51735">
    <property type="entry name" value="NAD(P)-binding Rossmann-fold domains"/>
    <property type="match status" value="1"/>
</dbReference>
<dbReference type="PROSITE" id="PS00065">
    <property type="entry name" value="D_2_HYDROXYACID_DH_1"/>
    <property type="match status" value="1"/>
</dbReference>
<dbReference type="PANTHER" id="PTHR10996:SF269">
    <property type="entry name" value="HYPOTHETICAL D-ISOMER SPECIFIC 2-HYDROXYACID DEHYDROGENASE (EUROFUNG)"/>
    <property type="match status" value="1"/>
</dbReference>
<organism evidence="5 6">
    <name type="scientific">Macrophomina phaseolina</name>
    <dbReference type="NCBI Taxonomy" id="35725"/>
    <lineage>
        <taxon>Eukaryota</taxon>
        <taxon>Fungi</taxon>
        <taxon>Dikarya</taxon>
        <taxon>Ascomycota</taxon>
        <taxon>Pezizomycotina</taxon>
        <taxon>Dothideomycetes</taxon>
        <taxon>Dothideomycetes incertae sedis</taxon>
        <taxon>Botryosphaeriales</taxon>
        <taxon>Botryosphaeriaceae</taxon>
        <taxon>Macrophomina</taxon>
    </lineage>
</organism>
<dbReference type="InterPro" id="IPR029753">
    <property type="entry name" value="D-isomer_DH_CS"/>
</dbReference>
<evidence type="ECO:0000259" key="3">
    <source>
        <dbReference type="Pfam" id="PF00389"/>
    </source>
</evidence>
<reference evidence="5 6" key="1">
    <citation type="journal article" date="2021" name="Nat. Commun.">
        <title>Genetic determinants of endophytism in the Arabidopsis root mycobiome.</title>
        <authorList>
            <person name="Mesny F."/>
            <person name="Miyauchi S."/>
            <person name="Thiergart T."/>
            <person name="Pickel B."/>
            <person name="Atanasova L."/>
            <person name="Karlsson M."/>
            <person name="Huettel B."/>
            <person name="Barry K.W."/>
            <person name="Haridas S."/>
            <person name="Chen C."/>
            <person name="Bauer D."/>
            <person name="Andreopoulos W."/>
            <person name="Pangilinan J."/>
            <person name="LaButti K."/>
            <person name="Riley R."/>
            <person name="Lipzen A."/>
            <person name="Clum A."/>
            <person name="Drula E."/>
            <person name="Henrissat B."/>
            <person name="Kohler A."/>
            <person name="Grigoriev I.V."/>
            <person name="Martin F.M."/>
            <person name="Hacquard S."/>
        </authorList>
    </citation>
    <scope>NUCLEOTIDE SEQUENCE [LARGE SCALE GENOMIC DNA]</scope>
    <source>
        <strain evidence="5 6">MPI-SDFR-AT-0080</strain>
    </source>
</reference>
<protein>
    <submittedName>
        <fullName evidence="5">D-3-phosphoglycerate dehydrogenase</fullName>
    </submittedName>
</protein>
<dbReference type="PROSITE" id="PS00670">
    <property type="entry name" value="D_2_HYDROXYACID_DH_2"/>
    <property type="match status" value="1"/>
</dbReference>
<evidence type="ECO:0000256" key="1">
    <source>
        <dbReference type="ARBA" id="ARBA00023002"/>
    </source>
</evidence>
<dbReference type="InterPro" id="IPR006140">
    <property type="entry name" value="D-isomer_DH_NAD-bd"/>
</dbReference>
<dbReference type="EMBL" id="JAGTJR010000017">
    <property type="protein sequence ID" value="KAH7046737.1"/>
    <property type="molecule type" value="Genomic_DNA"/>
</dbReference>
<dbReference type="Pfam" id="PF00389">
    <property type="entry name" value="2-Hacid_dh"/>
    <property type="match status" value="1"/>
</dbReference>
<evidence type="ECO:0000313" key="6">
    <source>
        <dbReference type="Proteomes" id="UP000774617"/>
    </source>
</evidence>
<proteinExistence type="inferred from homology"/>
<dbReference type="Gene3D" id="3.40.50.720">
    <property type="entry name" value="NAD(P)-binding Rossmann-like Domain"/>
    <property type="match status" value="2"/>
</dbReference>